<sequence length="396" mass="44236">MVVKSKIKQLAALTLMVSLSSFAHSNQAPEASVAESKISFWDLPALKKPFIDSTPTNKNDGLTVGHLNANHKNNENILALAKQLANNELGDYDSLLIQHNGELIFESYYKRGRINLPHFQASATKGYTGLVLARAMQLGYLTMEDLNKPLVSFLKDLQPEKFVEGAEKITLHHALNMSSGLRFTDDQLTEFRENREKYSGLAQVQAFLSLSEPITEKSQTIKYQGTDPIMVMQVIDAIVPGSAEDFIKKELLDKLSINNYTWRNDHSGLPVGDARASLTSRDMLKLGSLVLNDGKWQGEQLLSSDFLTKATSALSQTNEDWQPKSFFYGYLWYQTDITIADKSYDLTLTWGAGGNRIIVVDELNLVIVLTGHDREDTIFDQLTNSILPAFINNKAI</sequence>
<dbReference type="SUPFAM" id="SSF56601">
    <property type="entry name" value="beta-lactamase/transpeptidase-like"/>
    <property type="match status" value="1"/>
</dbReference>
<feature type="domain" description="Beta-lactamase-related" evidence="2">
    <location>
        <begin position="95"/>
        <end position="369"/>
    </location>
</feature>
<evidence type="ECO:0000256" key="1">
    <source>
        <dbReference type="SAM" id="SignalP"/>
    </source>
</evidence>
<evidence type="ECO:0000259" key="2">
    <source>
        <dbReference type="Pfam" id="PF00144"/>
    </source>
</evidence>
<dbReference type="OrthoDB" id="9814204at2"/>
<accession>A0A4P6P582</accession>
<keyword evidence="3" id="KW-0378">Hydrolase</keyword>
<dbReference type="EMBL" id="CP034759">
    <property type="protein sequence ID" value="QBG36128.1"/>
    <property type="molecule type" value="Genomic_DNA"/>
</dbReference>
<dbReference type="InterPro" id="IPR050789">
    <property type="entry name" value="Diverse_Enzym_Activities"/>
</dbReference>
<dbReference type="KEGG" id="lsd:EMK97_10595"/>
<name>A0A4P6P582_9GAMM</name>
<dbReference type="RefSeq" id="WP_130601980.1">
    <property type="nucleotide sequence ID" value="NZ_CP034759.1"/>
</dbReference>
<dbReference type="InterPro" id="IPR001466">
    <property type="entry name" value="Beta-lactam-related"/>
</dbReference>
<dbReference type="AlphaFoldDB" id="A0A4P6P582"/>
<proteinExistence type="predicted"/>
<keyword evidence="1" id="KW-0732">Signal</keyword>
<dbReference type="PANTHER" id="PTHR43283:SF7">
    <property type="entry name" value="BETA-LACTAMASE-RELATED DOMAIN-CONTAINING PROTEIN"/>
    <property type="match status" value="1"/>
</dbReference>
<feature type="signal peptide" evidence="1">
    <location>
        <begin position="1"/>
        <end position="23"/>
    </location>
</feature>
<dbReference type="InterPro" id="IPR012338">
    <property type="entry name" value="Beta-lactam/transpept-like"/>
</dbReference>
<dbReference type="Gene3D" id="3.40.710.10">
    <property type="entry name" value="DD-peptidase/beta-lactamase superfamily"/>
    <property type="match status" value="1"/>
</dbReference>
<evidence type="ECO:0000313" key="3">
    <source>
        <dbReference type="EMBL" id="QBG36128.1"/>
    </source>
</evidence>
<feature type="chain" id="PRO_5020675393" evidence="1">
    <location>
        <begin position="24"/>
        <end position="396"/>
    </location>
</feature>
<dbReference type="PANTHER" id="PTHR43283">
    <property type="entry name" value="BETA-LACTAMASE-RELATED"/>
    <property type="match status" value="1"/>
</dbReference>
<dbReference type="Proteomes" id="UP000290244">
    <property type="component" value="Chromosome"/>
</dbReference>
<organism evidence="3 4">
    <name type="scientific">Litorilituus sediminis</name>
    <dbReference type="NCBI Taxonomy" id="718192"/>
    <lineage>
        <taxon>Bacteria</taxon>
        <taxon>Pseudomonadati</taxon>
        <taxon>Pseudomonadota</taxon>
        <taxon>Gammaproteobacteria</taxon>
        <taxon>Alteromonadales</taxon>
        <taxon>Colwelliaceae</taxon>
        <taxon>Litorilituus</taxon>
    </lineage>
</organism>
<keyword evidence="4" id="KW-1185">Reference proteome</keyword>
<protein>
    <submittedName>
        <fullName evidence="3">Class C beta-lactamase-related serine hydrolase</fullName>
    </submittedName>
</protein>
<reference evidence="3 4" key="1">
    <citation type="submission" date="2018-12" db="EMBL/GenBank/DDBJ databases">
        <title>Complete genome of Litorilituus sediminis.</title>
        <authorList>
            <person name="Liu A."/>
            <person name="Rong J."/>
        </authorList>
    </citation>
    <scope>NUCLEOTIDE SEQUENCE [LARGE SCALE GENOMIC DNA]</scope>
    <source>
        <strain evidence="3 4">JCM 17549</strain>
    </source>
</reference>
<evidence type="ECO:0000313" key="4">
    <source>
        <dbReference type="Proteomes" id="UP000290244"/>
    </source>
</evidence>
<dbReference type="GO" id="GO:0016787">
    <property type="term" value="F:hydrolase activity"/>
    <property type="evidence" value="ECO:0007669"/>
    <property type="project" value="UniProtKB-KW"/>
</dbReference>
<dbReference type="Pfam" id="PF00144">
    <property type="entry name" value="Beta-lactamase"/>
    <property type="match status" value="1"/>
</dbReference>
<gene>
    <name evidence="3" type="ORF">EMK97_10595</name>
</gene>